<protein>
    <recommendedName>
        <fullName evidence="1">Phytocyanin domain-containing protein</fullName>
    </recommendedName>
</protein>
<dbReference type="Gene3D" id="2.60.40.420">
    <property type="entry name" value="Cupredoxins - blue copper proteins"/>
    <property type="match status" value="1"/>
</dbReference>
<proteinExistence type="predicted"/>
<keyword evidence="3" id="KW-1185">Reference proteome</keyword>
<dbReference type="EMBL" id="OZ019900">
    <property type="protein sequence ID" value="CAK9233384.1"/>
    <property type="molecule type" value="Genomic_DNA"/>
</dbReference>
<dbReference type="Pfam" id="PF02298">
    <property type="entry name" value="Cu_bind_like"/>
    <property type="match status" value="1"/>
</dbReference>
<sequence>MPSSNTHNLLPGRRECLVLVTMGMPHKPKVDGVERPMWCINPWQWRNTVTRSVTYMLVAFLFCETIGNHFVQATMYVVGEGVIPGGIWTNTLNGNINSTGLQDAYQQWASSVSIAVGDTIEFNYEEGAHTVHSVPNSADFAVCNTASGVTVSTSATPTIYVVQSTDPPTLYFICTVDQHCRDGQKVAIDIKGIDVTPVSPPVATPSGSAGNHLHHSLEMVPLLLAITSYLIFLGHLQ</sequence>
<dbReference type="InterPro" id="IPR008972">
    <property type="entry name" value="Cupredoxin"/>
</dbReference>
<dbReference type="PANTHER" id="PTHR33021:SF496">
    <property type="entry name" value="OS08G0482700 PROTEIN"/>
    <property type="match status" value="1"/>
</dbReference>
<dbReference type="PROSITE" id="PS51485">
    <property type="entry name" value="PHYTOCYANIN"/>
    <property type="match status" value="1"/>
</dbReference>
<dbReference type="PANTHER" id="PTHR33021">
    <property type="entry name" value="BLUE COPPER PROTEIN"/>
    <property type="match status" value="1"/>
</dbReference>
<feature type="domain" description="Phytocyanin" evidence="1">
    <location>
        <begin position="74"/>
        <end position="192"/>
    </location>
</feature>
<evidence type="ECO:0000313" key="2">
    <source>
        <dbReference type="EMBL" id="CAK9233384.1"/>
    </source>
</evidence>
<dbReference type="SUPFAM" id="SSF49503">
    <property type="entry name" value="Cupredoxins"/>
    <property type="match status" value="1"/>
</dbReference>
<reference evidence="2" key="1">
    <citation type="submission" date="2024-02" db="EMBL/GenBank/DDBJ databases">
        <authorList>
            <consortium name="ELIXIR-Norway"/>
            <consortium name="Elixir Norway"/>
        </authorList>
    </citation>
    <scope>NUCLEOTIDE SEQUENCE</scope>
</reference>
<evidence type="ECO:0000313" key="3">
    <source>
        <dbReference type="Proteomes" id="UP001497512"/>
    </source>
</evidence>
<dbReference type="InterPro" id="IPR039391">
    <property type="entry name" value="Phytocyanin-like"/>
</dbReference>
<organism evidence="2 3">
    <name type="scientific">Sphagnum troendelagicum</name>
    <dbReference type="NCBI Taxonomy" id="128251"/>
    <lineage>
        <taxon>Eukaryota</taxon>
        <taxon>Viridiplantae</taxon>
        <taxon>Streptophyta</taxon>
        <taxon>Embryophyta</taxon>
        <taxon>Bryophyta</taxon>
        <taxon>Sphagnophytina</taxon>
        <taxon>Sphagnopsida</taxon>
        <taxon>Sphagnales</taxon>
        <taxon>Sphagnaceae</taxon>
        <taxon>Sphagnum</taxon>
    </lineage>
</organism>
<evidence type="ECO:0000259" key="1">
    <source>
        <dbReference type="PROSITE" id="PS51485"/>
    </source>
</evidence>
<dbReference type="InterPro" id="IPR003245">
    <property type="entry name" value="Phytocyanin_dom"/>
</dbReference>
<gene>
    <name evidence="2" type="ORF">CSSPTR1EN2_LOCUS21459</name>
</gene>
<accession>A0ABP0UY52</accession>
<dbReference type="Proteomes" id="UP001497512">
    <property type="component" value="Chromosome 8"/>
</dbReference>
<name>A0ABP0UY52_9BRYO</name>